<keyword evidence="1" id="KW-0677">Repeat</keyword>
<keyword evidence="5" id="KW-1185">Reference proteome</keyword>
<keyword evidence="2" id="KW-0802">TPR repeat</keyword>
<sequence>MAEQERGQGCPGAGGGHQARAQGGATESEIQKAVEFKVDGNRCYKEKKFREAIGKYHRALLQLKGLQGRAGAASPEQSPLDPPRCPLTEEQLRLVESTEVECYDSLTACLLQSELVNYERVREYCLKVLEKQRSNFKATYRAGIACYHLGDYARALLYLQEAKSREPADTNVLRYIQLTELKMLRGAQRAGYQELMA</sequence>
<evidence type="ECO:0000313" key="5">
    <source>
        <dbReference type="Proteomes" id="UP000827986"/>
    </source>
</evidence>
<evidence type="ECO:0000256" key="2">
    <source>
        <dbReference type="ARBA" id="ARBA00022803"/>
    </source>
</evidence>
<dbReference type="EMBL" id="JAHDVG010000469">
    <property type="protein sequence ID" value="KAH1180698.1"/>
    <property type="molecule type" value="Genomic_DNA"/>
</dbReference>
<proteinExistence type="predicted"/>
<dbReference type="InterPro" id="IPR011990">
    <property type="entry name" value="TPR-like_helical_dom_sf"/>
</dbReference>
<accession>A0A9D3XJY9</accession>
<organism evidence="4 5">
    <name type="scientific">Mauremys mutica</name>
    <name type="common">yellowpond turtle</name>
    <dbReference type="NCBI Taxonomy" id="74926"/>
    <lineage>
        <taxon>Eukaryota</taxon>
        <taxon>Metazoa</taxon>
        <taxon>Chordata</taxon>
        <taxon>Craniata</taxon>
        <taxon>Vertebrata</taxon>
        <taxon>Euteleostomi</taxon>
        <taxon>Archelosauria</taxon>
        <taxon>Testudinata</taxon>
        <taxon>Testudines</taxon>
        <taxon>Cryptodira</taxon>
        <taxon>Durocryptodira</taxon>
        <taxon>Testudinoidea</taxon>
        <taxon>Geoemydidae</taxon>
        <taxon>Geoemydinae</taxon>
        <taxon>Mauremys</taxon>
    </lineage>
</organism>
<dbReference type="PANTHER" id="PTHR11242:SF13">
    <property type="entry name" value="TETRATRICOPEPTIDE REPEAT PROTEIN 9B"/>
    <property type="match status" value="1"/>
</dbReference>
<evidence type="ECO:0000313" key="4">
    <source>
        <dbReference type="EMBL" id="KAH1180698.1"/>
    </source>
</evidence>
<feature type="region of interest" description="Disordered" evidence="3">
    <location>
        <begin position="1"/>
        <end position="26"/>
    </location>
</feature>
<dbReference type="PANTHER" id="PTHR11242">
    <property type="entry name" value="ARYL HYDROCARBON RECEPTOR INTERACTING PROTEIN RELATED"/>
    <property type="match status" value="1"/>
</dbReference>
<dbReference type="InterPro" id="IPR039663">
    <property type="entry name" value="AIP/AIPL1/TTC9"/>
</dbReference>
<gene>
    <name evidence="4" type="ORF">KIL84_001632</name>
</gene>
<name>A0A9D3XJY9_9SAUR</name>
<dbReference type="Proteomes" id="UP000827986">
    <property type="component" value="Unassembled WGS sequence"/>
</dbReference>
<comment type="caution">
    <text evidence="4">The sequence shown here is derived from an EMBL/GenBank/DDBJ whole genome shotgun (WGS) entry which is preliminary data.</text>
</comment>
<evidence type="ECO:0008006" key="6">
    <source>
        <dbReference type="Google" id="ProtNLM"/>
    </source>
</evidence>
<evidence type="ECO:0000256" key="3">
    <source>
        <dbReference type="SAM" id="MobiDB-lite"/>
    </source>
</evidence>
<dbReference type="SUPFAM" id="SSF48452">
    <property type="entry name" value="TPR-like"/>
    <property type="match status" value="1"/>
</dbReference>
<reference evidence="4" key="1">
    <citation type="submission" date="2021-09" db="EMBL/GenBank/DDBJ databases">
        <title>The genome of Mauremys mutica provides insights into the evolution of semi-aquatic lifestyle.</title>
        <authorList>
            <person name="Gong S."/>
            <person name="Gao Y."/>
        </authorList>
    </citation>
    <scope>NUCLEOTIDE SEQUENCE</scope>
    <source>
        <strain evidence="4">MM-2020</strain>
        <tissue evidence="4">Muscle</tissue>
    </source>
</reference>
<dbReference type="Gene3D" id="1.25.40.10">
    <property type="entry name" value="Tetratricopeptide repeat domain"/>
    <property type="match status" value="1"/>
</dbReference>
<protein>
    <recommendedName>
        <fullName evidence="6">Tetratricopeptide repeat protein 9B</fullName>
    </recommendedName>
</protein>
<dbReference type="AlphaFoldDB" id="A0A9D3XJY9"/>
<evidence type="ECO:0000256" key="1">
    <source>
        <dbReference type="ARBA" id="ARBA00022737"/>
    </source>
</evidence>